<evidence type="ECO:0000313" key="1">
    <source>
        <dbReference type="EMBL" id="GBF33889.1"/>
    </source>
</evidence>
<comment type="caution">
    <text evidence="1">The sequence shown here is derived from an EMBL/GenBank/DDBJ whole genome shotgun (WGS) entry which is preliminary data.</text>
</comment>
<sequence>MEKSYCFHCRRRQWKQGIFSSVCGGPGCRRREVRHRIVYITMPLRKIKEGNLFIKKR</sequence>
<dbReference type="EMBL" id="BFAV01000123">
    <property type="protein sequence ID" value="GBF33889.1"/>
    <property type="molecule type" value="Genomic_DNA"/>
</dbReference>
<keyword evidence="2" id="KW-1185">Reference proteome</keyword>
<protein>
    <submittedName>
        <fullName evidence="1">Uncharacterized protein</fullName>
    </submittedName>
</protein>
<proteinExistence type="predicted"/>
<reference evidence="2" key="1">
    <citation type="submission" date="2018-02" db="EMBL/GenBank/DDBJ databases">
        <title>Genome sequence of Desulfocucumis palustris strain NAW-5.</title>
        <authorList>
            <person name="Watanabe M."/>
            <person name="Kojima H."/>
            <person name="Fukui M."/>
        </authorList>
    </citation>
    <scope>NUCLEOTIDE SEQUENCE [LARGE SCALE GENOMIC DNA]</scope>
    <source>
        <strain evidence="2">NAW-5</strain>
    </source>
</reference>
<organism evidence="1 2">
    <name type="scientific">Desulfocucumis palustris</name>
    <dbReference type="NCBI Taxonomy" id="1898651"/>
    <lineage>
        <taxon>Bacteria</taxon>
        <taxon>Bacillati</taxon>
        <taxon>Bacillota</taxon>
        <taxon>Clostridia</taxon>
        <taxon>Eubacteriales</taxon>
        <taxon>Desulfocucumaceae</taxon>
        <taxon>Desulfocucumis</taxon>
    </lineage>
</organism>
<name>A0A2L2XC37_9FIRM</name>
<evidence type="ECO:0000313" key="2">
    <source>
        <dbReference type="Proteomes" id="UP000239549"/>
    </source>
</evidence>
<dbReference type="AlphaFoldDB" id="A0A2L2XC37"/>
<dbReference type="Proteomes" id="UP000239549">
    <property type="component" value="Unassembled WGS sequence"/>
</dbReference>
<gene>
    <name evidence="1" type="ORF">DCCM_3000</name>
</gene>
<accession>A0A2L2XC37</accession>